<dbReference type="PANTHER" id="PTHR43400:SF10">
    <property type="entry name" value="3-OXOSTEROID 1-DEHYDROGENASE"/>
    <property type="match status" value="1"/>
</dbReference>
<dbReference type="InterPro" id="IPR050315">
    <property type="entry name" value="FAD-oxidoreductase_2"/>
</dbReference>
<sequence>MIRWHRRLIFQHRALTCTQFPAQAIRHLSKLPARPGRYFRASRFETKAGLQMTEQVPPAADLVVVGSGAAGLTAAITAASHGATVVVLEKSRWIGGTSAISGGGVWIPGSEVKGSTNGESAQNARQDQTALAYLQSVIGPDCDTRAIEEFLDQGPKAIRFLQEHTALKFAAREFSPDYYSELADATDTSRAIDSVELDGRSLGCDLALLRPPGLEATILGGMAVSGTDIARLRALSRSASAFVHSAKLVLRFAFQRLLHGRDTRLVLGQALIGRMLKSARALNVSIITDADVVDLDTTEGVICGVTALIGGEAYRIRARRGVVLAAGGFAMDQKTLSKWLPDIALRHAVGATENTGDGLKMGLAAGGTQDFSTDRETAYGVPVSHWQSREGTVITFPHFVTDRAKPGVIAVSPAGTRFVNEADSYHEFVRAMLGATRGPMSHAYLICDRKAMNHYGLGLARPWPFPRRHLLRDGYILMANTIEELAMRINVDPVALKHTIERYNSHAKKGEDKDFGKGRSSYNRSVGDPDVRPNPCIAPLQVSPFFALKLYPGNLGTSRGLKTDLSACVLDSYGEPIEGLYAAGNDADAIFRGNYPGPGTSLGLAITGGYIAGLHASGRAGT</sequence>
<feature type="region of interest" description="Disordered" evidence="5">
    <location>
        <begin position="507"/>
        <end position="528"/>
    </location>
</feature>
<dbReference type="InterPro" id="IPR036188">
    <property type="entry name" value="FAD/NAD-bd_sf"/>
</dbReference>
<dbReference type="EMBL" id="QXFL01000002">
    <property type="protein sequence ID" value="RIV87983.1"/>
    <property type="molecule type" value="Genomic_DNA"/>
</dbReference>
<keyword evidence="4" id="KW-0560">Oxidoreductase</keyword>
<keyword evidence="8" id="KW-1185">Reference proteome</keyword>
<dbReference type="SUPFAM" id="SSF51905">
    <property type="entry name" value="FAD/NAD(P)-binding domain"/>
    <property type="match status" value="1"/>
</dbReference>
<dbReference type="PRINTS" id="PR00411">
    <property type="entry name" value="PNDRDTASEI"/>
</dbReference>
<dbReference type="PANTHER" id="PTHR43400">
    <property type="entry name" value="FUMARATE REDUCTASE"/>
    <property type="match status" value="1"/>
</dbReference>
<evidence type="ECO:0000313" key="7">
    <source>
        <dbReference type="EMBL" id="RIV87983.1"/>
    </source>
</evidence>
<feature type="compositionally biased region" description="Basic and acidic residues" evidence="5">
    <location>
        <begin position="507"/>
        <end position="517"/>
    </location>
</feature>
<dbReference type="Gene3D" id="3.90.700.10">
    <property type="entry name" value="Succinate dehydrogenase/fumarate reductase flavoprotein, catalytic domain"/>
    <property type="match status" value="1"/>
</dbReference>
<keyword evidence="3" id="KW-0274">FAD</keyword>
<accession>A0A418NVE7</accession>
<dbReference type="InterPro" id="IPR027477">
    <property type="entry name" value="Succ_DH/fumarate_Rdtase_cat_sf"/>
</dbReference>
<evidence type="ECO:0000256" key="3">
    <source>
        <dbReference type="ARBA" id="ARBA00022827"/>
    </source>
</evidence>
<proteinExistence type="predicted"/>
<dbReference type="Pfam" id="PF00890">
    <property type="entry name" value="FAD_binding_2"/>
    <property type="match status" value="1"/>
</dbReference>
<dbReference type="GO" id="GO:0008202">
    <property type="term" value="P:steroid metabolic process"/>
    <property type="evidence" value="ECO:0007669"/>
    <property type="project" value="UniProtKB-ARBA"/>
</dbReference>
<reference evidence="7 8" key="1">
    <citation type="submission" date="2018-08" db="EMBL/GenBank/DDBJ databases">
        <title>Erythrobacter zhengii sp.nov., a bacterium isolated from deep-sea sediment.</title>
        <authorList>
            <person name="Fang C."/>
            <person name="Wu Y.-H."/>
            <person name="Sun C."/>
            <person name="Wang H."/>
            <person name="Cheng H."/>
            <person name="Meng F.-X."/>
            <person name="Wang C.-S."/>
            <person name="Xu X.-W."/>
        </authorList>
    </citation>
    <scope>NUCLEOTIDE SEQUENCE [LARGE SCALE GENOMIC DNA]</scope>
    <source>
        <strain evidence="7 8">V18</strain>
    </source>
</reference>
<evidence type="ECO:0000256" key="5">
    <source>
        <dbReference type="SAM" id="MobiDB-lite"/>
    </source>
</evidence>
<keyword evidence="2" id="KW-0285">Flavoprotein</keyword>
<evidence type="ECO:0000256" key="2">
    <source>
        <dbReference type="ARBA" id="ARBA00022630"/>
    </source>
</evidence>
<dbReference type="Proteomes" id="UP000286576">
    <property type="component" value="Unassembled WGS sequence"/>
</dbReference>
<protein>
    <submittedName>
        <fullName evidence="7">FAD-dependent oxidoreductase</fullName>
    </submittedName>
</protein>
<evidence type="ECO:0000313" key="8">
    <source>
        <dbReference type="Proteomes" id="UP000286576"/>
    </source>
</evidence>
<dbReference type="SUPFAM" id="SSF56425">
    <property type="entry name" value="Succinate dehydrogenase/fumarate reductase flavoprotein, catalytic domain"/>
    <property type="match status" value="1"/>
</dbReference>
<dbReference type="AlphaFoldDB" id="A0A418NVE7"/>
<comment type="cofactor">
    <cofactor evidence="1">
        <name>FAD</name>
        <dbReference type="ChEBI" id="CHEBI:57692"/>
    </cofactor>
</comment>
<organism evidence="7 8">
    <name type="scientific">Aurantiacibacter zhengii</name>
    <dbReference type="NCBI Taxonomy" id="2307003"/>
    <lineage>
        <taxon>Bacteria</taxon>
        <taxon>Pseudomonadati</taxon>
        <taxon>Pseudomonadota</taxon>
        <taxon>Alphaproteobacteria</taxon>
        <taxon>Sphingomonadales</taxon>
        <taxon>Erythrobacteraceae</taxon>
        <taxon>Aurantiacibacter</taxon>
    </lineage>
</organism>
<dbReference type="Gene3D" id="3.50.50.60">
    <property type="entry name" value="FAD/NAD(P)-binding domain"/>
    <property type="match status" value="3"/>
</dbReference>
<evidence type="ECO:0000256" key="4">
    <source>
        <dbReference type="ARBA" id="ARBA00023002"/>
    </source>
</evidence>
<dbReference type="InterPro" id="IPR003953">
    <property type="entry name" value="FAD-dep_OxRdtase_2_FAD-bd"/>
</dbReference>
<evidence type="ECO:0000256" key="1">
    <source>
        <dbReference type="ARBA" id="ARBA00001974"/>
    </source>
</evidence>
<dbReference type="GO" id="GO:0016491">
    <property type="term" value="F:oxidoreductase activity"/>
    <property type="evidence" value="ECO:0007669"/>
    <property type="project" value="UniProtKB-KW"/>
</dbReference>
<name>A0A418NVE7_9SPHN</name>
<comment type="caution">
    <text evidence="7">The sequence shown here is derived from an EMBL/GenBank/DDBJ whole genome shotgun (WGS) entry which is preliminary data.</text>
</comment>
<gene>
    <name evidence="7" type="ORF">D2V07_06685</name>
</gene>
<feature type="domain" description="FAD-dependent oxidoreductase 2 FAD-binding" evidence="6">
    <location>
        <begin position="61"/>
        <end position="602"/>
    </location>
</feature>
<evidence type="ECO:0000259" key="6">
    <source>
        <dbReference type="Pfam" id="PF00890"/>
    </source>
</evidence>